<dbReference type="InterPro" id="IPR013888">
    <property type="entry name" value="RNase_P_Rpm2_mt"/>
</dbReference>
<evidence type="ECO:0000256" key="1">
    <source>
        <dbReference type="ARBA" id="ARBA00022737"/>
    </source>
</evidence>
<evidence type="ECO:0000313" key="3">
    <source>
        <dbReference type="Proteomes" id="UP000011777"/>
    </source>
</evidence>
<dbReference type="HOGENOM" id="CLU_261914_0_0_1"/>
<organism evidence="2 3">
    <name type="scientific">Candida maltosa (strain Xu316)</name>
    <name type="common">Yeast</name>
    <dbReference type="NCBI Taxonomy" id="1245528"/>
    <lineage>
        <taxon>Eukaryota</taxon>
        <taxon>Fungi</taxon>
        <taxon>Dikarya</taxon>
        <taxon>Ascomycota</taxon>
        <taxon>Saccharomycotina</taxon>
        <taxon>Pichiomycetes</taxon>
        <taxon>Debaryomycetaceae</taxon>
        <taxon>Candida/Lodderomyces clade</taxon>
        <taxon>Candida</taxon>
    </lineage>
</organism>
<dbReference type="OrthoDB" id="185373at2759"/>
<accession>M3IMX3</accession>
<dbReference type="Pfam" id="PF08579">
    <property type="entry name" value="RPM2"/>
    <property type="match status" value="1"/>
</dbReference>
<dbReference type="PANTHER" id="PTHR47941">
    <property type="entry name" value="PENTATRICOPEPTIDE REPEAT-CONTAINING PROTEIN 3, MITOCHONDRIAL"/>
    <property type="match status" value="1"/>
</dbReference>
<sequence>MVFQSFIKFAKFSSSSFDKQPTHRHFKSSFFFKSSYPYLRKKKSLNKYNHDFYNSSKWWFKSPKDQFKSFLTIGDGHYGLYYSMYNHDAERRRRQKDYEKYINHIILKHLESTDRLFLSTNINLNNNNSHFANYYLPNTDKQQHYNHYRQYYYQHHRRRHHYRHHHHCRGGFHLKLLLFGFTAKFLISKAILDNQINLENIKKFSNKFFQSFTFKPAYYIFGYTAAVATIATNPPLTTPTIQTNELTQITSPTVTTQFNTLSLSSVPTTNIYSSVFATVFSKRRFTTSTKKPVQTEPSSQPVKEDTFETDFLASKISSITSTFTSHTNADDLNIIYPLYQSVKRNNLNLPSIDLYNIVLKSILQRSLNNTENDLVSIEERLTTLLTVYQDILSIGMKPNKETYELVVNALLDGSLQCGQLPIDNNLKYNEVYPKSQEFAQLCIQIFNSISSQLDLVKLLPKMLQLLQNYPHLFNADVITPFYSLITDKSNVETKEQQLLILELSKYFPYVESITQQQAYDIIESTYVKYKDSEDIIDPFVAYEKVITSLVKNNHYMRAGQFLDAILDDYRESLKFENRPTKKQIGDLISSFLKSYIVTSGDLNNGYKLFTKFISTAYVPELSVSFYNFIIVELAKQNMVDEMWELYNRLIVRIDYQQTPTIEFVKQDSIACRDLLLSLSIDNGDHERCFQIMKEILVKEHLIADMDVLRKTLHYLYNGVVHNDDNGASDSYFNEYYFGLLWQMMEVQSQYYKTSTDINDFISEFVPFLTVKVPQELAQDLRAHIAVTSYNVNLLLNSPFIMRAVESLDVQTDNVYGLSLVARELIKFDESHGAKSELYAKIAEFESCLINQFEDPDNHYLELTPEMIDFLNVIKNDFGIRVSKLDNFSANMRTAMDYLSIPLEKDHLINNADLHCELDLSGLLQLHFDKGVGKFLEHYNNGSKFSLKTWNRLLNYEFLDTYLSQFNVQELLERIWVTNCDESNKFTLFNRLIDYRFESIVPEVGLFIQTHKIVDNKLLSNLFDTCCLLNVKLTDASFFGGKVDTSEWVSSYLKYLISVEKNFKEAASIVDSLDADLKGKFGYELLEADLELDLVKFKTDFDQLSLPQTDKLVELEFVYDLKQGDQSFDELIDKYKSSTSPKVIELVSFTNLLQTLNSGSSSFSIVSDSQNIGSVNYLATSLLSCGNVKDMNRLMKKATKNTNNDNQLLVSEMISVLANSLNYINNDYSVNILMNKFFEMIKFYKVQKIDSISLDNFIQLMRFLKAIKSDLLVVLLNRFINNGNWSSVVNFYFMEVQVFKFSEKLQVLKEFYNCFKENSQYGYLINEFCHTNGIKL</sequence>
<comment type="caution">
    <text evidence="2">The sequence shown here is derived from an EMBL/GenBank/DDBJ whole genome shotgun (WGS) entry which is preliminary data.</text>
</comment>
<gene>
    <name evidence="2" type="ORF">G210_1792</name>
</gene>
<evidence type="ECO:0000313" key="2">
    <source>
        <dbReference type="EMBL" id="EMG47741.1"/>
    </source>
</evidence>
<dbReference type="STRING" id="1245528.M3IMX3"/>
<keyword evidence="3" id="KW-1185">Reference proteome</keyword>
<dbReference type="Proteomes" id="UP000011777">
    <property type="component" value="Unassembled WGS sequence"/>
</dbReference>
<proteinExistence type="predicted"/>
<dbReference type="EMBL" id="AOGT01001384">
    <property type="protein sequence ID" value="EMG47741.1"/>
    <property type="molecule type" value="Genomic_DNA"/>
</dbReference>
<protein>
    <submittedName>
        <fullName evidence="2">Uncharacterized protein</fullName>
    </submittedName>
</protein>
<keyword evidence="1" id="KW-0677">Repeat</keyword>
<reference evidence="2 3" key="1">
    <citation type="submission" date="2013-02" db="EMBL/GenBank/DDBJ databases">
        <title>Genome sequence of Candida maltosa Xu316, a potential industrial strain for xylitol and ethanol production.</title>
        <authorList>
            <person name="Yu J."/>
            <person name="Wang Q."/>
            <person name="Geng X."/>
            <person name="Bao W."/>
            <person name="He P."/>
            <person name="Cai J."/>
        </authorList>
    </citation>
    <scope>NUCLEOTIDE SEQUENCE [LARGE SCALE GENOMIC DNA]</scope>
    <source>
        <strain evidence="3">Xu316</strain>
    </source>
</reference>
<dbReference type="eggNOG" id="ENOG502S4M0">
    <property type="taxonomic scope" value="Eukaryota"/>
</dbReference>
<name>M3IMX3_CANMX</name>
<dbReference type="OMA" id="GDWDKSY"/>